<evidence type="ECO:0000259" key="7">
    <source>
        <dbReference type="Pfam" id="PF00931"/>
    </source>
</evidence>
<evidence type="ECO:0000256" key="1">
    <source>
        <dbReference type="ARBA" id="ARBA00008894"/>
    </source>
</evidence>
<dbReference type="InterPro" id="IPR056789">
    <property type="entry name" value="LRR_R13L1-DRL21"/>
</dbReference>
<keyword evidence="2" id="KW-0433">Leucine-rich repeat</keyword>
<protein>
    <submittedName>
        <fullName evidence="11">Uncharacterized protein</fullName>
    </submittedName>
</protein>
<evidence type="ECO:0000259" key="8">
    <source>
        <dbReference type="Pfam" id="PF18052"/>
    </source>
</evidence>
<dbReference type="SUPFAM" id="SSF52058">
    <property type="entry name" value="L domain-like"/>
    <property type="match status" value="1"/>
</dbReference>
<evidence type="ECO:0000256" key="5">
    <source>
        <dbReference type="ARBA" id="ARBA00022821"/>
    </source>
</evidence>
<feature type="domain" description="R13L1/DRL21-like LRR repeat region" evidence="10">
    <location>
        <begin position="688"/>
        <end position="809"/>
    </location>
</feature>
<dbReference type="GO" id="GO:0009626">
    <property type="term" value="P:plant-type hypersensitive response"/>
    <property type="evidence" value="ECO:0007669"/>
    <property type="project" value="UniProtKB-ARBA"/>
</dbReference>
<keyword evidence="6" id="KW-0067">ATP-binding</keyword>
<keyword evidence="4" id="KW-0547">Nucleotide-binding</keyword>
<gene>
    <name evidence="11" type="ORF">URODEC1_LOCUS55231</name>
</gene>
<dbReference type="InterPro" id="IPR036388">
    <property type="entry name" value="WH-like_DNA-bd_sf"/>
</dbReference>
<dbReference type="InterPro" id="IPR027417">
    <property type="entry name" value="P-loop_NTPase"/>
</dbReference>
<comment type="similarity">
    <text evidence="1">Belongs to the disease resistance NB-LRR family.</text>
</comment>
<dbReference type="Proteomes" id="UP001497457">
    <property type="component" value="Chromosome 21rd"/>
</dbReference>
<evidence type="ECO:0000259" key="9">
    <source>
        <dbReference type="Pfam" id="PF23559"/>
    </source>
</evidence>
<reference evidence="11 12" key="2">
    <citation type="submission" date="2024-10" db="EMBL/GenBank/DDBJ databases">
        <authorList>
            <person name="Ryan C."/>
        </authorList>
    </citation>
    <scope>NUCLEOTIDE SEQUENCE [LARGE SCALE GENOMIC DNA]</scope>
</reference>
<dbReference type="InterPro" id="IPR058922">
    <property type="entry name" value="WHD_DRP"/>
</dbReference>
<organism evidence="11 12">
    <name type="scientific">Urochloa decumbens</name>
    <dbReference type="NCBI Taxonomy" id="240449"/>
    <lineage>
        <taxon>Eukaryota</taxon>
        <taxon>Viridiplantae</taxon>
        <taxon>Streptophyta</taxon>
        <taxon>Embryophyta</taxon>
        <taxon>Tracheophyta</taxon>
        <taxon>Spermatophyta</taxon>
        <taxon>Magnoliopsida</taxon>
        <taxon>Liliopsida</taxon>
        <taxon>Poales</taxon>
        <taxon>Poaceae</taxon>
        <taxon>PACMAD clade</taxon>
        <taxon>Panicoideae</taxon>
        <taxon>Panicodae</taxon>
        <taxon>Paniceae</taxon>
        <taxon>Melinidinae</taxon>
        <taxon>Urochloa</taxon>
    </lineage>
</organism>
<feature type="domain" description="NB-ARC" evidence="7">
    <location>
        <begin position="183"/>
        <end position="352"/>
    </location>
</feature>
<feature type="domain" description="Disease resistance N-terminal" evidence="8">
    <location>
        <begin position="41"/>
        <end position="98"/>
    </location>
</feature>
<dbReference type="EMBL" id="OZ075131">
    <property type="protein sequence ID" value="CAL4979396.1"/>
    <property type="molecule type" value="Genomic_DNA"/>
</dbReference>
<dbReference type="Pfam" id="PF25019">
    <property type="entry name" value="LRR_R13L1-DRL21"/>
    <property type="match status" value="1"/>
</dbReference>
<evidence type="ECO:0000256" key="3">
    <source>
        <dbReference type="ARBA" id="ARBA00022737"/>
    </source>
</evidence>
<feature type="domain" description="Disease resistance protein winged helix" evidence="9">
    <location>
        <begin position="437"/>
        <end position="507"/>
    </location>
</feature>
<evidence type="ECO:0000256" key="4">
    <source>
        <dbReference type="ARBA" id="ARBA00022741"/>
    </source>
</evidence>
<dbReference type="InterPro" id="IPR032675">
    <property type="entry name" value="LRR_dom_sf"/>
</dbReference>
<reference evidence="12" key="1">
    <citation type="submission" date="2024-06" db="EMBL/GenBank/DDBJ databases">
        <authorList>
            <person name="Ryan C."/>
        </authorList>
    </citation>
    <scope>NUCLEOTIDE SEQUENCE [LARGE SCALE GENOMIC DNA]</scope>
</reference>
<dbReference type="PANTHER" id="PTHR36766">
    <property type="entry name" value="PLANT BROAD-SPECTRUM MILDEW RESISTANCE PROTEIN RPW8"/>
    <property type="match status" value="1"/>
</dbReference>
<dbReference type="AlphaFoldDB" id="A0ABC9AIA5"/>
<dbReference type="Pfam" id="PF18052">
    <property type="entry name" value="Rx_N"/>
    <property type="match status" value="1"/>
</dbReference>
<keyword evidence="3" id="KW-0677">Repeat</keyword>
<evidence type="ECO:0000256" key="6">
    <source>
        <dbReference type="ARBA" id="ARBA00022840"/>
    </source>
</evidence>
<dbReference type="GO" id="GO:0005524">
    <property type="term" value="F:ATP binding"/>
    <property type="evidence" value="ECO:0007669"/>
    <property type="project" value="UniProtKB-KW"/>
</dbReference>
<name>A0ABC9AIA5_9POAL</name>
<keyword evidence="5" id="KW-0611">Plant defense</keyword>
<dbReference type="InterPro" id="IPR041118">
    <property type="entry name" value="Rx_N"/>
</dbReference>
<proteinExistence type="inferred from homology"/>
<evidence type="ECO:0000259" key="10">
    <source>
        <dbReference type="Pfam" id="PF25019"/>
    </source>
</evidence>
<dbReference type="GO" id="GO:0042742">
    <property type="term" value="P:defense response to bacterium"/>
    <property type="evidence" value="ECO:0007669"/>
    <property type="project" value="UniProtKB-ARBA"/>
</dbReference>
<dbReference type="PRINTS" id="PR00364">
    <property type="entry name" value="DISEASERSIST"/>
</dbReference>
<dbReference type="Pfam" id="PF23559">
    <property type="entry name" value="WHD_DRP"/>
    <property type="match status" value="1"/>
</dbReference>
<dbReference type="Pfam" id="PF00931">
    <property type="entry name" value="NB-ARC"/>
    <property type="match status" value="1"/>
</dbReference>
<dbReference type="SUPFAM" id="SSF52540">
    <property type="entry name" value="P-loop containing nucleoside triphosphate hydrolases"/>
    <property type="match status" value="1"/>
</dbReference>
<dbReference type="Gene3D" id="1.20.5.4130">
    <property type="match status" value="1"/>
</dbReference>
<dbReference type="GO" id="GO:0002758">
    <property type="term" value="P:innate immune response-activating signaling pathway"/>
    <property type="evidence" value="ECO:0007669"/>
    <property type="project" value="UniProtKB-ARBA"/>
</dbReference>
<evidence type="ECO:0000313" key="12">
    <source>
        <dbReference type="Proteomes" id="UP001497457"/>
    </source>
</evidence>
<dbReference type="Gene3D" id="3.40.50.300">
    <property type="entry name" value="P-loop containing nucleotide triphosphate hydrolases"/>
    <property type="match status" value="1"/>
</dbReference>
<dbReference type="FunFam" id="1.10.10.10:FF:000322">
    <property type="entry name" value="Probable disease resistance protein At1g63360"/>
    <property type="match status" value="1"/>
</dbReference>
<keyword evidence="12" id="KW-1185">Reference proteome</keyword>
<evidence type="ECO:0000256" key="2">
    <source>
        <dbReference type="ARBA" id="ARBA00022614"/>
    </source>
</evidence>
<accession>A0ABC9AIA5</accession>
<dbReference type="InterPro" id="IPR002182">
    <property type="entry name" value="NB-ARC"/>
</dbReference>
<dbReference type="Gene3D" id="3.80.10.10">
    <property type="entry name" value="Ribonuclease Inhibitor"/>
    <property type="match status" value="1"/>
</dbReference>
<dbReference type="PANTHER" id="PTHR36766:SF64">
    <property type="entry name" value="OS12G0206100 PROTEIN"/>
    <property type="match status" value="1"/>
</dbReference>
<dbReference type="Gene3D" id="1.10.10.10">
    <property type="entry name" value="Winged helix-like DNA-binding domain superfamily/Winged helix DNA-binding domain"/>
    <property type="match status" value="1"/>
</dbReference>
<evidence type="ECO:0000313" key="11">
    <source>
        <dbReference type="EMBL" id="CAL4979396.1"/>
    </source>
</evidence>
<sequence length="929" mass="106710">MEPLSIAGCGWGISAASWLISPIISNLLDKCFSYFGFPSSEKAQELQRKILQLKLMLEAAEECPQRPRLEQWAKELKSAFYEAEDILDTIDYHHLESRVPYQALSRTQQDGETVPGFNVPIELRMELEASLNNLETLIDEGHKVLSLLGLPASCDSINNTVRTPMMFTSTPAVVFGRDAEIDMIRKMLRDAPTDDSKCYSVIGIHGIPGSGKTTVAQYVCDKEKDDDYFDFIMWIHVSQNFNVETIFTEMLEIVSGRKRLFTYIDMLRIRRELVEKLRGKRFLLVLDDFWDDKNARKLDLLLSPLKVGVMGSRILVTTRTADAVKALGAQNLLAISDLDEEQFFSMFMHYALDGAKISDQNLLRSYQSIGRNIAEKLGRSPLAARTVAGQLKLRLDIDFWTRTMNNDMLNNGNFAILWWSYQQLEDHIKQCFTYCSIFPITYKLQRDELVHLWMAEGFVKTTNETEDMEDVGHYYFDLLLSTSFLQLKRNKFSKEYFTIHDLLHDLATRVAGTNCFRIEEGMVGKIPKDVQHLFILSYDERVFQEEILSLKSLRTLIMSSYSNKSMNVEDFRSMLKTLKKLRVVLAEVDSLPTISPCIRQQKHLRYLGLFGTMPIITLPRQFTGLYHLQKFAVRCTTYVNSCFKDEIANLVNLRYMICPGFYCPNIRRLILLRTLPIFMVRKTRGYEIQQLEHLDNLCGNLSIRGLENVESKEEACQAKLANKVHLSDLVLQWNSDQKSDSQGEVLEALRPPLLVMSLKIKNYNGSTYPNWFSTEKGALKNLQHLELSSCKAPPMIGESFLHLHTLVISDCRWSSLPENVELLTFLEKLVIMRCSNIRHLPLLPQSLKVLTLVSWEGSLLPENMERLNSLVELALQNCNNIQSLPSLPLSLKKLEIYNCNRSLTETCQTDGHPNWQKIAHIKEQCISHF</sequence>